<evidence type="ECO:0000256" key="6">
    <source>
        <dbReference type="SAM" id="SignalP"/>
    </source>
</evidence>
<feature type="transmembrane region" description="Helical" evidence="5">
    <location>
        <begin position="366"/>
        <end position="385"/>
    </location>
</feature>
<evidence type="ECO:0000256" key="4">
    <source>
        <dbReference type="ARBA" id="ARBA00023136"/>
    </source>
</evidence>
<feature type="transmembrane region" description="Helical" evidence="5">
    <location>
        <begin position="311"/>
        <end position="335"/>
    </location>
</feature>
<dbReference type="InterPro" id="IPR051384">
    <property type="entry name" value="Mth_GPCR"/>
</dbReference>
<dbReference type="CDD" id="cd15039">
    <property type="entry name" value="7tmB3_Methuselah-like"/>
    <property type="match status" value="1"/>
</dbReference>
<dbReference type="AlphaFoldDB" id="A0A9P0B964"/>
<gene>
    <name evidence="8" type="ORF">MELIAE_LOCUS8754</name>
</gene>
<feature type="transmembrane region" description="Helical" evidence="5">
    <location>
        <begin position="397"/>
        <end position="419"/>
    </location>
</feature>
<keyword evidence="4 5" id="KW-0472">Membrane</keyword>
<accession>A0A9P0B964</accession>
<feature type="transmembrane region" description="Helical" evidence="5">
    <location>
        <begin position="218"/>
        <end position="246"/>
    </location>
</feature>
<dbReference type="Gene3D" id="1.20.1070.10">
    <property type="entry name" value="Rhodopsin 7-helix transmembrane proteins"/>
    <property type="match status" value="1"/>
</dbReference>
<dbReference type="Pfam" id="PF00002">
    <property type="entry name" value="7tm_2"/>
    <property type="match status" value="1"/>
</dbReference>
<feature type="chain" id="PRO_5040460346" description="G-protein coupled receptors family 2 profile 2 domain-containing protein" evidence="6">
    <location>
        <begin position="23"/>
        <end position="463"/>
    </location>
</feature>
<evidence type="ECO:0000256" key="5">
    <source>
        <dbReference type="SAM" id="Phobius"/>
    </source>
</evidence>
<feature type="signal peptide" evidence="6">
    <location>
        <begin position="1"/>
        <end position="22"/>
    </location>
</feature>
<evidence type="ECO:0000256" key="2">
    <source>
        <dbReference type="ARBA" id="ARBA00022692"/>
    </source>
</evidence>
<feature type="transmembrane region" description="Helical" evidence="5">
    <location>
        <begin position="163"/>
        <end position="182"/>
    </location>
</feature>
<sequence length="463" mass="53856">MRWFTSYIFIFYAIANFSPVLSNTNKVKVKYIKSDEVSKSDYYLTYNNTVYGCKRENLVCVKKCCPLEEYYEEHGDCVNRVEYNISEFRVYSTPIGENVHTKDFQVIFPNDDFIKTLEVNITLQSKGYILLVSDEYCIEDYTPNNFRLDYSLSQDNERGIKCVGLIISIPFLFLTLVAHFLIQDRNLHMNALMCYVFNLMMSYILLLIVQVIEVTPSWLCALIGHALLYFFISSMFWMNVICFDIYLTFSGRRGFNGMRYKNSKRFIAYSAYAILAPSVLILIVFVINTIVDPEKSYYPGIGGYYCFLQKGLPYLLYLHGPMAILLIMNTTFFVVTAFKIRKVKQETTMLKKGDNTLTSDTKMIHLYMKLILAMGLNWILETLAWALKEYTTLPTEIYVVTDFCNAIYGLFIFVIFVVLNKNSRKMLKQRWKSFTDNMSTTQETRVTSISRTNGELCPLTCPE</sequence>
<keyword evidence="6" id="KW-0732">Signal</keyword>
<name>A0A9P0B964_BRAAE</name>
<proteinExistence type="predicted"/>
<keyword evidence="9" id="KW-1185">Reference proteome</keyword>
<dbReference type="PANTHER" id="PTHR47154:SF2">
    <property type="entry name" value="G-PROTEIN COUPLED RECEPTOR MTH-RELATED"/>
    <property type="match status" value="1"/>
</dbReference>
<dbReference type="GO" id="GO:0008528">
    <property type="term" value="F:G protein-coupled peptide receptor activity"/>
    <property type="evidence" value="ECO:0007669"/>
    <property type="project" value="TreeGrafter"/>
</dbReference>
<dbReference type="EMBL" id="OV121136">
    <property type="protein sequence ID" value="CAH0558234.1"/>
    <property type="molecule type" value="Genomic_DNA"/>
</dbReference>
<dbReference type="OrthoDB" id="6134459at2759"/>
<protein>
    <recommendedName>
        <fullName evidence="7">G-protein coupled receptors family 2 profile 2 domain-containing protein</fullName>
    </recommendedName>
</protein>
<keyword evidence="2 5" id="KW-0812">Transmembrane</keyword>
<evidence type="ECO:0000313" key="9">
    <source>
        <dbReference type="Proteomes" id="UP001154078"/>
    </source>
</evidence>
<keyword evidence="3 5" id="KW-1133">Transmembrane helix</keyword>
<dbReference type="SUPFAM" id="SSF81321">
    <property type="entry name" value="Family A G protein-coupled receptor-like"/>
    <property type="match status" value="1"/>
</dbReference>
<organism evidence="8 9">
    <name type="scientific">Brassicogethes aeneus</name>
    <name type="common">Rape pollen beetle</name>
    <name type="synonym">Meligethes aeneus</name>
    <dbReference type="NCBI Taxonomy" id="1431903"/>
    <lineage>
        <taxon>Eukaryota</taxon>
        <taxon>Metazoa</taxon>
        <taxon>Ecdysozoa</taxon>
        <taxon>Arthropoda</taxon>
        <taxon>Hexapoda</taxon>
        <taxon>Insecta</taxon>
        <taxon>Pterygota</taxon>
        <taxon>Neoptera</taxon>
        <taxon>Endopterygota</taxon>
        <taxon>Coleoptera</taxon>
        <taxon>Polyphaga</taxon>
        <taxon>Cucujiformia</taxon>
        <taxon>Nitidulidae</taxon>
        <taxon>Meligethinae</taxon>
        <taxon>Brassicogethes</taxon>
    </lineage>
</organism>
<evidence type="ECO:0000313" key="8">
    <source>
        <dbReference type="EMBL" id="CAH0558234.1"/>
    </source>
</evidence>
<dbReference type="PROSITE" id="PS50261">
    <property type="entry name" value="G_PROTEIN_RECEP_F2_4"/>
    <property type="match status" value="1"/>
</dbReference>
<evidence type="ECO:0000259" key="7">
    <source>
        <dbReference type="PROSITE" id="PS50261"/>
    </source>
</evidence>
<dbReference type="InterPro" id="IPR017981">
    <property type="entry name" value="GPCR_2-like_7TM"/>
</dbReference>
<dbReference type="GO" id="GO:0005886">
    <property type="term" value="C:plasma membrane"/>
    <property type="evidence" value="ECO:0007669"/>
    <property type="project" value="TreeGrafter"/>
</dbReference>
<evidence type="ECO:0000256" key="1">
    <source>
        <dbReference type="ARBA" id="ARBA00004141"/>
    </source>
</evidence>
<feature type="transmembrane region" description="Helical" evidence="5">
    <location>
        <begin position="266"/>
        <end position="291"/>
    </location>
</feature>
<dbReference type="Proteomes" id="UP001154078">
    <property type="component" value="Chromosome 5"/>
</dbReference>
<reference evidence="8" key="1">
    <citation type="submission" date="2021-12" db="EMBL/GenBank/DDBJ databases">
        <authorList>
            <person name="King R."/>
        </authorList>
    </citation>
    <scope>NUCLEOTIDE SEQUENCE</scope>
</reference>
<dbReference type="GO" id="GO:0007166">
    <property type="term" value="P:cell surface receptor signaling pathway"/>
    <property type="evidence" value="ECO:0007669"/>
    <property type="project" value="InterPro"/>
</dbReference>
<feature type="transmembrane region" description="Helical" evidence="5">
    <location>
        <begin position="194"/>
        <end position="212"/>
    </location>
</feature>
<dbReference type="PANTHER" id="PTHR47154">
    <property type="entry name" value="G-PROTEIN COUPLED RECEPTOR MTH-RELATED"/>
    <property type="match status" value="1"/>
</dbReference>
<comment type="subcellular location">
    <subcellularLocation>
        <location evidence="1">Membrane</location>
        <topology evidence="1">Multi-pass membrane protein</topology>
    </subcellularLocation>
</comment>
<evidence type="ECO:0000256" key="3">
    <source>
        <dbReference type="ARBA" id="ARBA00022989"/>
    </source>
</evidence>
<dbReference type="InterPro" id="IPR000832">
    <property type="entry name" value="GPCR_2_secretin-like"/>
</dbReference>
<feature type="domain" description="G-protein coupled receptors family 2 profile 2" evidence="7">
    <location>
        <begin position="157"/>
        <end position="420"/>
    </location>
</feature>